<evidence type="ECO:0000256" key="1">
    <source>
        <dbReference type="SAM" id="MobiDB-lite"/>
    </source>
</evidence>
<dbReference type="PANTHER" id="PTHR47595">
    <property type="entry name" value="HEAT SHOCK 70 KDA PROTEIN 14"/>
    <property type="match status" value="1"/>
</dbReference>
<dbReference type="AlphaFoldDB" id="A0A653DMN8"/>
<proteinExistence type="predicted"/>
<feature type="region of interest" description="Disordered" evidence="1">
    <location>
        <begin position="136"/>
        <end position="175"/>
    </location>
</feature>
<dbReference type="Proteomes" id="UP000410492">
    <property type="component" value="Unassembled WGS sequence"/>
</dbReference>
<dbReference type="Gene3D" id="1.10.10.60">
    <property type="entry name" value="Homeodomain-like"/>
    <property type="match status" value="1"/>
</dbReference>
<feature type="compositionally biased region" description="Basic residues" evidence="1">
    <location>
        <begin position="159"/>
        <end position="175"/>
    </location>
</feature>
<dbReference type="Pfam" id="PF13837">
    <property type="entry name" value="Myb_DNA-bind_4"/>
    <property type="match status" value="1"/>
</dbReference>
<dbReference type="EMBL" id="CAACVG010012646">
    <property type="protein sequence ID" value="VEN60598.1"/>
    <property type="molecule type" value="Genomic_DNA"/>
</dbReference>
<reference evidence="3 4" key="1">
    <citation type="submission" date="2019-01" db="EMBL/GenBank/DDBJ databases">
        <authorList>
            <person name="Sayadi A."/>
        </authorList>
    </citation>
    <scope>NUCLEOTIDE SEQUENCE [LARGE SCALE GENOMIC DNA]</scope>
</reference>
<protein>
    <recommendedName>
        <fullName evidence="2">Myb/SANT-like DNA-binding domain-containing protein</fullName>
    </recommendedName>
</protein>
<feature type="region of interest" description="Disordered" evidence="1">
    <location>
        <begin position="1"/>
        <end position="31"/>
    </location>
</feature>
<dbReference type="InterPro" id="IPR044822">
    <property type="entry name" value="Myb_DNA-bind_4"/>
</dbReference>
<gene>
    <name evidence="3" type="ORF">CALMAC_LOCUS18244</name>
</gene>
<accession>A0A653DMN8</accession>
<organism evidence="3 4">
    <name type="scientific">Callosobruchus maculatus</name>
    <name type="common">Southern cowpea weevil</name>
    <name type="synonym">Pulse bruchid</name>
    <dbReference type="NCBI Taxonomy" id="64391"/>
    <lineage>
        <taxon>Eukaryota</taxon>
        <taxon>Metazoa</taxon>
        <taxon>Ecdysozoa</taxon>
        <taxon>Arthropoda</taxon>
        <taxon>Hexapoda</taxon>
        <taxon>Insecta</taxon>
        <taxon>Pterygota</taxon>
        <taxon>Neoptera</taxon>
        <taxon>Endopterygota</taxon>
        <taxon>Coleoptera</taxon>
        <taxon>Polyphaga</taxon>
        <taxon>Cucujiformia</taxon>
        <taxon>Chrysomeloidea</taxon>
        <taxon>Chrysomelidae</taxon>
        <taxon>Bruchinae</taxon>
        <taxon>Bruchini</taxon>
        <taxon>Callosobruchus</taxon>
    </lineage>
</organism>
<keyword evidence="4" id="KW-1185">Reference proteome</keyword>
<evidence type="ECO:0000313" key="3">
    <source>
        <dbReference type="EMBL" id="VEN60598.1"/>
    </source>
</evidence>
<name>A0A653DMN8_CALMS</name>
<dbReference type="PANTHER" id="PTHR47595:SF1">
    <property type="entry name" value="MYB_SANT-LIKE DNA-BINDING DOMAIN-CONTAINING PROTEIN"/>
    <property type="match status" value="1"/>
</dbReference>
<sequence length="175" mass="20646">MYLSSQALDRTEQVHLDQENRTEKETVDHNSERTDIWPEAAVFLFLEVFRTKEDEFKKTKRHNKIWQEMADELQNKNKNYNYTASQCANKISGLNRTYKTIKDQNRKSGNCRASWPYYSVMESIFGDKAYVVPPSVATSRGPKKDLQPFTSTALDTPIKRKKKDNRHRRRNPKKQ</sequence>
<feature type="compositionally biased region" description="Basic and acidic residues" evidence="1">
    <location>
        <begin position="9"/>
        <end position="31"/>
    </location>
</feature>
<dbReference type="OrthoDB" id="6780881at2759"/>
<feature type="domain" description="Myb/SANT-like DNA-binding" evidence="2">
    <location>
        <begin position="36"/>
        <end position="124"/>
    </location>
</feature>
<evidence type="ECO:0000313" key="4">
    <source>
        <dbReference type="Proteomes" id="UP000410492"/>
    </source>
</evidence>
<evidence type="ECO:0000259" key="2">
    <source>
        <dbReference type="Pfam" id="PF13837"/>
    </source>
</evidence>